<evidence type="ECO:0000256" key="2">
    <source>
        <dbReference type="ARBA" id="ARBA00022771"/>
    </source>
</evidence>
<dbReference type="Pfam" id="PF00320">
    <property type="entry name" value="GATA"/>
    <property type="match status" value="1"/>
</dbReference>
<evidence type="ECO:0000256" key="6">
    <source>
        <dbReference type="ARBA" id="ARBA00024019"/>
    </source>
</evidence>
<dbReference type="PANTHER" id="PTHR47172">
    <property type="entry name" value="OS01G0976800 PROTEIN"/>
    <property type="match status" value="1"/>
</dbReference>
<name>A0A830HE16_9CHLO</name>
<dbReference type="Proteomes" id="UP000660262">
    <property type="component" value="Unassembled WGS sequence"/>
</dbReference>
<gene>
    <name evidence="11" type="ORF">PPROV_000374000</name>
</gene>
<dbReference type="InterPro" id="IPR000679">
    <property type="entry name" value="Znf_GATA"/>
</dbReference>
<feature type="region of interest" description="Disordered" evidence="9">
    <location>
        <begin position="492"/>
        <end position="512"/>
    </location>
</feature>
<protein>
    <recommendedName>
        <fullName evidence="10">GATA-type domain-containing protein</fullName>
    </recommendedName>
</protein>
<feature type="region of interest" description="Disordered" evidence="9">
    <location>
        <begin position="58"/>
        <end position="167"/>
    </location>
</feature>
<dbReference type="InterPro" id="IPR013088">
    <property type="entry name" value="Znf_NHR/GATA"/>
</dbReference>
<feature type="compositionally biased region" description="Basic residues" evidence="9">
    <location>
        <begin position="62"/>
        <end position="74"/>
    </location>
</feature>
<proteinExistence type="inferred from homology"/>
<dbReference type="SUPFAM" id="SSF57716">
    <property type="entry name" value="Glucocorticoid receptor-like (DNA-binding domain)"/>
    <property type="match status" value="1"/>
</dbReference>
<feature type="compositionally biased region" description="Basic and acidic residues" evidence="9">
    <location>
        <begin position="947"/>
        <end position="956"/>
    </location>
</feature>
<dbReference type="GO" id="GO:0043565">
    <property type="term" value="F:sequence-specific DNA binding"/>
    <property type="evidence" value="ECO:0007669"/>
    <property type="project" value="InterPro"/>
</dbReference>
<keyword evidence="12" id="KW-1185">Reference proteome</keyword>
<dbReference type="PROSITE" id="PS50114">
    <property type="entry name" value="GATA_ZN_FINGER_2"/>
    <property type="match status" value="1"/>
</dbReference>
<evidence type="ECO:0000313" key="11">
    <source>
        <dbReference type="EMBL" id="GHP04988.1"/>
    </source>
</evidence>
<comment type="caution">
    <text evidence="11">The sequence shown here is derived from an EMBL/GenBank/DDBJ whole genome shotgun (WGS) entry which is preliminary data.</text>
</comment>
<keyword evidence="3" id="KW-0862">Zinc</keyword>
<dbReference type="PANTHER" id="PTHR47172:SF1">
    <property type="entry name" value="GATA TRANSCRIPTION FACTOR 15"/>
    <property type="match status" value="1"/>
</dbReference>
<evidence type="ECO:0000256" key="5">
    <source>
        <dbReference type="ARBA" id="ARBA00023163"/>
    </source>
</evidence>
<evidence type="ECO:0000259" key="10">
    <source>
        <dbReference type="PROSITE" id="PS50114"/>
    </source>
</evidence>
<feature type="region of interest" description="Disordered" evidence="9">
    <location>
        <begin position="744"/>
        <end position="766"/>
    </location>
</feature>
<evidence type="ECO:0000256" key="1">
    <source>
        <dbReference type="ARBA" id="ARBA00022723"/>
    </source>
</evidence>
<feature type="region of interest" description="Disordered" evidence="9">
    <location>
        <begin position="184"/>
        <end position="220"/>
    </location>
</feature>
<feature type="region of interest" description="Disordered" evidence="9">
    <location>
        <begin position="290"/>
        <end position="371"/>
    </location>
</feature>
<keyword evidence="1" id="KW-0479">Metal-binding</keyword>
<feature type="region of interest" description="Disordered" evidence="9">
    <location>
        <begin position="978"/>
        <end position="1008"/>
    </location>
</feature>
<sequence>MRWKEGKGREGAHAKQANHRSRTCPSVEPGSTWTPCPSPVPAACFAFPAIIKLFVMTEQRTRRTGRRHAPRAGHRSGGSRSSSPSGPASHSSPSSGKPSSSSGKLRSSAPSTLRGGLPSSSLGSNKSAAATQQGGADNKKPPFGRRAAAAAANNNSPPRSSNPNGASAITASTLKNAIDIAMANPASTPSSSSEDMMDCDDRSGSGSPRSSSPTTIQTAPPAVLTGATAATAAALQQPCHAPVPRACINCGVTRTPLWRNGPKGPKTLCNACGVRANRIAARGDDDELMYDVGDEDLGDNPTPDLASRPKRSRSTPALALLDSNDENNNALENNNTNSHLPSLPATKKQKTSSPSSATKQQMKKEREKVSQLVKQLPPTGDALVEMRPLVCHLVHSEADLCRRALGCRVMIVWRDEPEPPFLGGHWEVVVTPPEGRTDVRAESCPARGGVVRAFRADNAAARTYLWCPALEAPTDAAAIVVADDAAAEATAAAATGGQPASATTSPSKWSLQFPRKRDAHEFRMLCIEAAQRNGFAVKRNSPADQEKKRRTAEAELASTEAMLANLSAARAREIVTPGVTIVKDYDDLAPSRRFERPTGAYIRAPACHPLDAQRPSVYVLDDVDRAWLSNWNQKQGHKQQQQQQQEDSSAISSFEPSPLSEPLAERLLDAFEAASALSRTPVTQDGALALALRAEWMHGECVRAGDVLDLHAHWLGRYETLCAEQEARLQREEEEREAAAKEREAAEEAAEKAAGGRRRRTRSSRDVTTLAAAEAAKEAEAVPTVPPSLTSLYFRSPPPGWKAPRRKGIDHSVSFAVGEVSSSCAPDNETRRFPQQMDVAVQEHQLPSDGHWPKLDELPSPDEPLVVGMYSRHVARLREQAELRQAAANELRERAQRLETAVAHKASRVKAARTSLARATEAAEARAKEEEEAAAAARAAEAAAAEEEARKREHEEAEMALAQVEHDHDVAGFVAPLDLPGSPMSPSIKRRRSPRASEAGSGWTSPRLLSLPSLPGLPSLPLDAVPSLPMDGLDDFCTPGLSMRCPPYVGFGGTDADRL</sequence>
<evidence type="ECO:0000256" key="9">
    <source>
        <dbReference type="SAM" id="MobiDB-lite"/>
    </source>
</evidence>
<feature type="compositionally biased region" description="Low complexity" evidence="9">
    <location>
        <begin position="492"/>
        <end position="505"/>
    </location>
</feature>
<feature type="compositionally biased region" description="Polar residues" evidence="9">
    <location>
        <begin position="351"/>
        <end position="360"/>
    </location>
</feature>
<evidence type="ECO:0000313" key="12">
    <source>
        <dbReference type="Proteomes" id="UP000660262"/>
    </source>
</evidence>
<keyword evidence="5" id="KW-0804">Transcription</keyword>
<reference evidence="11" key="1">
    <citation type="submission" date="2020-10" db="EMBL/GenBank/DDBJ databases">
        <title>Unveiling of a novel bifunctional photoreceptor, Dualchrome1, isolated from a cosmopolitan green alga.</title>
        <authorList>
            <person name="Suzuki S."/>
            <person name="Kawachi M."/>
        </authorList>
    </citation>
    <scope>NUCLEOTIDE SEQUENCE</scope>
    <source>
        <strain evidence="11">NIES 2893</strain>
    </source>
</reference>
<comment type="function">
    <text evidence="7">Transcriptional regulator that specifically binds 5'-GATA-3' or 5'-GAT-3' motifs within gene promoters.</text>
</comment>
<accession>A0A830HE16</accession>
<keyword evidence="2 8" id="KW-0863">Zinc-finger</keyword>
<feature type="compositionally biased region" description="Low complexity" evidence="9">
    <location>
        <begin position="318"/>
        <end position="338"/>
    </location>
</feature>
<feature type="compositionally biased region" description="Low complexity" evidence="9">
    <location>
        <begin position="204"/>
        <end position="220"/>
    </location>
</feature>
<evidence type="ECO:0000256" key="4">
    <source>
        <dbReference type="ARBA" id="ARBA00023015"/>
    </source>
</evidence>
<dbReference type="EMBL" id="BNJQ01000009">
    <property type="protein sequence ID" value="GHP04988.1"/>
    <property type="molecule type" value="Genomic_DNA"/>
</dbReference>
<feature type="compositionally biased region" description="Low complexity" evidence="9">
    <location>
        <begin position="934"/>
        <end position="943"/>
    </location>
</feature>
<evidence type="ECO:0000256" key="7">
    <source>
        <dbReference type="ARBA" id="ARBA00037539"/>
    </source>
</evidence>
<feature type="region of interest" description="Disordered" evidence="9">
    <location>
        <begin position="920"/>
        <end position="956"/>
    </location>
</feature>
<dbReference type="GO" id="GO:0006355">
    <property type="term" value="P:regulation of DNA-templated transcription"/>
    <property type="evidence" value="ECO:0007669"/>
    <property type="project" value="InterPro"/>
</dbReference>
<evidence type="ECO:0000256" key="3">
    <source>
        <dbReference type="ARBA" id="ARBA00022833"/>
    </source>
</evidence>
<evidence type="ECO:0000256" key="8">
    <source>
        <dbReference type="PROSITE-ProRule" id="PRU00094"/>
    </source>
</evidence>
<feature type="compositionally biased region" description="Basic and acidic residues" evidence="9">
    <location>
        <begin position="1"/>
        <end position="13"/>
    </location>
</feature>
<dbReference type="SMART" id="SM00401">
    <property type="entry name" value="ZnF_GATA"/>
    <property type="match status" value="1"/>
</dbReference>
<organism evidence="11 12">
    <name type="scientific">Pycnococcus provasolii</name>
    <dbReference type="NCBI Taxonomy" id="41880"/>
    <lineage>
        <taxon>Eukaryota</taxon>
        <taxon>Viridiplantae</taxon>
        <taxon>Chlorophyta</taxon>
        <taxon>Pseudoscourfieldiophyceae</taxon>
        <taxon>Pseudoscourfieldiales</taxon>
        <taxon>Pycnococcaceae</taxon>
        <taxon>Pycnococcus</taxon>
    </lineage>
</organism>
<dbReference type="OrthoDB" id="552673at2759"/>
<feature type="domain" description="GATA-type" evidence="10">
    <location>
        <begin position="245"/>
        <end position="274"/>
    </location>
</feature>
<feature type="region of interest" description="Disordered" evidence="9">
    <location>
        <begin position="1"/>
        <end position="33"/>
    </location>
</feature>
<feature type="compositionally biased region" description="Low complexity" evidence="9">
    <location>
        <begin position="78"/>
        <end position="130"/>
    </location>
</feature>
<keyword evidence="4" id="KW-0805">Transcription regulation</keyword>
<dbReference type="Gene3D" id="3.30.50.10">
    <property type="entry name" value="Erythroid Transcription Factor GATA-1, subunit A"/>
    <property type="match status" value="1"/>
</dbReference>
<feature type="compositionally biased region" description="Low complexity" evidence="9">
    <location>
        <begin position="144"/>
        <end position="167"/>
    </location>
</feature>
<dbReference type="AlphaFoldDB" id="A0A830HE16"/>
<dbReference type="GO" id="GO:0008270">
    <property type="term" value="F:zinc ion binding"/>
    <property type="evidence" value="ECO:0007669"/>
    <property type="project" value="UniProtKB-KW"/>
</dbReference>
<comment type="similarity">
    <text evidence="6">Belongs to the type IV zinc-finger family. Class B subfamily.</text>
</comment>
<dbReference type="CDD" id="cd00202">
    <property type="entry name" value="ZnF_GATA"/>
    <property type="match status" value="1"/>
</dbReference>
<dbReference type="PROSITE" id="PS00344">
    <property type="entry name" value="GATA_ZN_FINGER_1"/>
    <property type="match status" value="1"/>
</dbReference>
<feature type="region of interest" description="Disordered" evidence="9">
    <location>
        <begin position="632"/>
        <end position="658"/>
    </location>
</feature>